<proteinExistence type="predicted"/>
<dbReference type="Gene3D" id="1.10.1200.210">
    <property type="entry name" value="Chaperonin-like RbcX"/>
    <property type="match status" value="1"/>
</dbReference>
<sequence>MVGAILVRSFTDNFSCPFLCLDSLSSSSLNVKGNLELDKKFRRRKHLKKVNLSTSFLDAWYEWRLSAKMLSFYTFKGNSRKKRRLHALTVVSELGGQYEDTFNDVKMDIINCFTFKAVRTVLEQLYEMNPPQYAYLHNFIADNTTKSGKRFLQTLAKERRELAERVMITRLSLYARWIKVHPWFSGSLLLDLLIIYFTCSELPTNFYFILYYFLRKLCLMPSNKVTYFFIKSSTHA</sequence>
<dbReference type="GO" id="GO:0110102">
    <property type="term" value="P:ribulose bisphosphate carboxylase complex assembly"/>
    <property type="evidence" value="ECO:0007669"/>
    <property type="project" value="InterPro"/>
</dbReference>
<dbReference type="GO" id="GO:0015977">
    <property type="term" value="P:carbon fixation"/>
    <property type="evidence" value="ECO:0007669"/>
    <property type="project" value="UniProtKB-KW"/>
</dbReference>
<evidence type="ECO:0000313" key="5">
    <source>
        <dbReference type="EMBL" id="CAA3002827.1"/>
    </source>
</evidence>
<keyword evidence="4" id="KW-1133">Transmembrane helix</keyword>
<dbReference type="OrthoDB" id="546456at2759"/>
<keyword evidence="1" id="KW-0602">Photosynthesis</keyword>
<evidence type="ECO:0000256" key="2">
    <source>
        <dbReference type="ARBA" id="ARBA00023186"/>
    </source>
</evidence>
<reference evidence="5 6" key="1">
    <citation type="submission" date="2019-12" db="EMBL/GenBank/DDBJ databases">
        <authorList>
            <person name="Alioto T."/>
            <person name="Alioto T."/>
            <person name="Gomez Garrido J."/>
        </authorList>
    </citation>
    <scope>NUCLEOTIDE SEQUENCE [LARGE SCALE GENOMIC DNA]</scope>
</reference>
<keyword evidence="4" id="KW-0812">Transmembrane</keyword>
<evidence type="ECO:0000313" key="6">
    <source>
        <dbReference type="Proteomes" id="UP000594638"/>
    </source>
</evidence>
<dbReference type="AlphaFoldDB" id="A0A8S0TCR0"/>
<keyword evidence="2" id="KW-0143">Chaperone</keyword>
<dbReference type="EMBL" id="CACTIH010005881">
    <property type="protein sequence ID" value="CAA3002827.1"/>
    <property type="molecule type" value="Genomic_DNA"/>
</dbReference>
<evidence type="ECO:0000256" key="4">
    <source>
        <dbReference type="SAM" id="Phobius"/>
    </source>
</evidence>
<comment type="caution">
    <text evidence="5">The sequence shown here is derived from an EMBL/GenBank/DDBJ whole genome shotgun (WGS) entry which is preliminary data.</text>
</comment>
<feature type="transmembrane region" description="Helical" evidence="4">
    <location>
        <begin position="193"/>
        <end position="214"/>
    </location>
</feature>
<keyword evidence="6" id="KW-1185">Reference proteome</keyword>
<organism evidence="5 6">
    <name type="scientific">Olea europaea subsp. europaea</name>
    <dbReference type="NCBI Taxonomy" id="158383"/>
    <lineage>
        <taxon>Eukaryota</taxon>
        <taxon>Viridiplantae</taxon>
        <taxon>Streptophyta</taxon>
        <taxon>Embryophyta</taxon>
        <taxon>Tracheophyta</taxon>
        <taxon>Spermatophyta</taxon>
        <taxon>Magnoliopsida</taxon>
        <taxon>eudicotyledons</taxon>
        <taxon>Gunneridae</taxon>
        <taxon>Pentapetalae</taxon>
        <taxon>asterids</taxon>
        <taxon>lamiids</taxon>
        <taxon>Lamiales</taxon>
        <taxon>Oleaceae</taxon>
        <taxon>Oleeae</taxon>
        <taxon>Olea</taxon>
    </lineage>
</organism>
<evidence type="ECO:0000256" key="1">
    <source>
        <dbReference type="ARBA" id="ARBA00022531"/>
    </source>
</evidence>
<dbReference type="SUPFAM" id="SSF158615">
    <property type="entry name" value="RbcX-like"/>
    <property type="match status" value="1"/>
</dbReference>
<dbReference type="PANTHER" id="PTHR33791">
    <property type="entry name" value="CHAPERONIN-LIKE RBCX PROTEIN 1, CHLOROPLASTIC"/>
    <property type="match status" value="1"/>
</dbReference>
<dbReference type="Gramene" id="OE9A033527T1">
    <property type="protein sequence ID" value="OE9A033527C1"/>
    <property type="gene ID" value="OE9A033527"/>
</dbReference>
<accession>A0A8S0TCR0</accession>
<dbReference type="InterPro" id="IPR003435">
    <property type="entry name" value="Chaperonin_RcbX"/>
</dbReference>
<name>A0A8S0TCR0_OLEEU</name>
<dbReference type="GO" id="GO:0015979">
    <property type="term" value="P:photosynthesis"/>
    <property type="evidence" value="ECO:0007669"/>
    <property type="project" value="UniProtKB-KW"/>
</dbReference>
<protein>
    <submittedName>
        <fullName evidence="5">Uncharacterized protein</fullName>
    </submittedName>
</protein>
<dbReference type="InterPro" id="IPR038052">
    <property type="entry name" value="Chaperonin_RbcX_sf"/>
</dbReference>
<dbReference type="Proteomes" id="UP000594638">
    <property type="component" value="Unassembled WGS sequence"/>
</dbReference>
<dbReference type="Pfam" id="PF02341">
    <property type="entry name" value="RbcX"/>
    <property type="match status" value="1"/>
</dbReference>
<gene>
    <name evidence="5" type="ORF">OLEA9_A033527</name>
</gene>
<evidence type="ECO:0000256" key="3">
    <source>
        <dbReference type="ARBA" id="ARBA00023300"/>
    </source>
</evidence>
<dbReference type="PANTHER" id="PTHR33791:SF11">
    <property type="entry name" value="CHAPERONIN-LIKE RBCX PROTEIN"/>
    <property type="match status" value="1"/>
</dbReference>
<keyword evidence="3" id="KW-0120">Carbon dioxide fixation</keyword>
<dbReference type="GO" id="GO:0044183">
    <property type="term" value="F:protein folding chaperone"/>
    <property type="evidence" value="ECO:0007669"/>
    <property type="project" value="InterPro"/>
</dbReference>
<keyword evidence="4" id="KW-0472">Membrane</keyword>